<dbReference type="AlphaFoldDB" id="A0A0F9I750"/>
<feature type="domain" description="DUF6927" evidence="1">
    <location>
        <begin position="90"/>
        <end position="141"/>
    </location>
</feature>
<protein>
    <recommendedName>
        <fullName evidence="1">DUF6927 domain-containing protein</fullName>
    </recommendedName>
</protein>
<dbReference type="EMBL" id="LAZR01013143">
    <property type="protein sequence ID" value="KKM23342.1"/>
    <property type="molecule type" value="Genomic_DNA"/>
</dbReference>
<organism evidence="2">
    <name type="scientific">marine sediment metagenome</name>
    <dbReference type="NCBI Taxonomy" id="412755"/>
    <lineage>
        <taxon>unclassified sequences</taxon>
        <taxon>metagenomes</taxon>
        <taxon>ecological metagenomes</taxon>
    </lineage>
</organism>
<accession>A0A0F9I750</accession>
<proteinExistence type="predicted"/>
<name>A0A0F9I750_9ZZZZ</name>
<dbReference type="Pfam" id="PF21992">
    <property type="entry name" value="DUF6927"/>
    <property type="match status" value="1"/>
</dbReference>
<sequence length="171" mass="19673">MGWTGYPNTNKTAHELVVEEIEWGSPQRHKVVAHSGKYYAVENLQTGEVWGLVALIDRGDGEIATKLVDESMGPYETECPASVLNRLTEPAPNDYARQWRQKCRERLARMAKQPRLRPGDQIRFARPVEFRGGIEVSDMHFVGGFTFLAGHLRLKLPRNWKTRYEWELVAH</sequence>
<comment type="caution">
    <text evidence="2">The sequence shown here is derived from an EMBL/GenBank/DDBJ whole genome shotgun (WGS) entry which is preliminary data.</text>
</comment>
<dbReference type="InterPro" id="IPR053845">
    <property type="entry name" value="DUF6927"/>
</dbReference>
<gene>
    <name evidence="2" type="ORF">LCGC14_1616130</name>
</gene>
<evidence type="ECO:0000259" key="1">
    <source>
        <dbReference type="Pfam" id="PF21992"/>
    </source>
</evidence>
<reference evidence="2" key="1">
    <citation type="journal article" date="2015" name="Nature">
        <title>Complex archaea that bridge the gap between prokaryotes and eukaryotes.</title>
        <authorList>
            <person name="Spang A."/>
            <person name="Saw J.H."/>
            <person name="Jorgensen S.L."/>
            <person name="Zaremba-Niedzwiedzka K."/>
            <person name="Martijn J."/>
            <person name="Lind A.E."/>
            <person name="van Eijk R."/>
            <person name="Schleper C."/>
            <person name="Guy L."/>
            <person name="Ettema T.J."/>
        </authorList>
    </citation>
    <scope>NUCLEOTIDE SEQUENCE</scope>
</reference>
<evidence type="ECO:0000313" key="2">
    <source>
        <dbReference type="EMBL" id="KKM23342.1"/>
    </source>
</evidence>